<accession>A0A0N1P0U1</accession>
<feature type="chain" id="PRO_5005879502" evidence="1">
    <location>
        <begin position="37"/>
        <end position="338"/>
    </location>
</feature>
<comment type="caution">
    <text evidence="3">The sequence shown here is derived from an EMBL/GenBank/DDBJ whole genome shotgun (WGS) entry which is preliminary data.</text>
</comment>
<dbReference type="PANTHER" id="PTHR34154">
    <property type="entry name" value="ALKALI-SENSITIVE LINKAGE PROTEIN 1"/>
    <property type="match status" value="1"/>
</dbReference>
<dbReference type="PANTHER" id="PTHR34154:SF3">
    <property type="entry name" value="ALKALI-SENSITIVE LINKAGE PROTEIN 1"/>
    <property type="match status" value="1"/>
</dbReference>
<feature type="signal peptide" evidence="1">
    <location>
        <begin position="1"/>
        <end position="36"/>
    </location>
</feature>
<dbReference type="AlphaFoldDB" id="A0A0N1P0U1"/>
<proteinExistence type="predicted"/>
<dbReference type="VEuPathDB" id="FungiDB:AB675_4992"/>
<dbReference type="Gene3D" id="3.20.20.80">
    <property type="entry name" value="Glycosidases"/>
    <property type="match status" value="1"/>
</dbReference>
<dbReference type="InterPro" id="IPR053183">
    <property type="entry name" value="ASL1"/>
</dbReference>
<feature type="domain" description="Asl1-like glycosyl hydrolase catalytic" evidence="2">
    <location>
        <begin position="49"/>
        <end position="292"/>
    </location>
</feature>
<evidence type="ECO:0000259" key="2">
    <source>
        <dbReference type="Pfam" id="PF11790"/>
    </source>
</evidence>
<name>A0A0N1P0U1_9EURO</name>
<evidence type="ECO:0000313" key="3">
    <source>
        <dbReference type="EMBL" id="KPI39512.1"/>
    </source>
</evidence>
<keyword evidence="4" id="KW-1185">Reference proteome</keyword>
<sequence length="338" mass="36719">MRYTNHPRTGASVHNMQSLLLQTLAAVLLLTRPTAAQNGTDNPGTKRGISWIGTKSSATDNSIFASGKTPITWYKSWGAGPIQDQSFTKLDFAPMIHSLENLDQDIRVINGLRYENVLTFNEPDGATSGGGTNIEPEDAAEAWADIVKLREGKNGKKISLPATTGSPNGLEWLQKFNESCWDKYEDTGCEFDFVAAHWYGAFEGLASWLGTLHETYPDKDLWVTEMALPQPATKEEVQGMMNQSLAFLDATDWVARYAWFGAFREDEANDWTGDAVALLDDDGDLTELGALYMGGEARGFEAGDGSGGGSGGSQGSAVSVRACWWSTVLVSVVFVAMF</sequence>
<reference evidence="3 4" key="1">
    <citation type="submission" date="2015-06" db="EMBL/GenBank/DDBJ databases">
        <title>Draft genome of the ant-associated black yeast Phialophora attae CBS 131958.</title>
        <authorList>
            <person name="Moreno L.F."/>
            <person name="Stielow B.J."/>
            <person name="de Hoog S."/>
            <person name="Vicente V.A."/>
            <person name="Weiss V.A."/>
            <person name="de Vries M."/>
            <person name="Cruz L.M."/>
            <person name="Souza E.M."/>
        </authorList>
    </citation>
    <scope>NUCLEOTIDE SEQUENCE [LARGE SCALE GENOMIC DNA]</scope>
    <source>
        <strain evidence="3 4">CBS 131958</strain>
    </source>
</reference>
<dbReference type="Proteomes" id="UP000038010">
    <property type="component" value="Unassembled WGS sequence"/>
</dbReference>
<dbReference type="GO" id="GO:0009277">
    <property type="term" value="C:fungal-type cell wall"/>
    <property type="evidence" value="ECO:0007669"/>
    <property type="project" value="TreeGrafter"/>
</dbReference>
<dbReference type="RefSeq" id="XP_017999475.1">
    <property type="nucleotide sequence ID" value="XM_018145169.1"/>
</dbReference>
<dbReference type="GeneID" id="28737049"/>
<dbReference type="InterPro" id="IPR024655">
    <property type="entry name" value="Asl1_glyco_hydro_catalytic"/>
</dbReference>
<keyword evidence="1" id="KW-0732">Signal</keyword>
<gene>
    <name evidence="3" type="ORF">AB675_4992</name>
</gene>
<dbReference type="InterPro" id="IPR017853">
    <property type="entry name" value="GH"/>
</dbReference>
<dbReference type="Pfam" id="PF11790">
    <property type="entry name" value="Glyco_hydro_cc"/>
    <property type="match status" value="1"/>
</dbReference>
<dbReference type="EMBL" id="LFJN01000015">
    <property type="protein sequence ID" value="KPI39512.1"/>
    <property type="molecule type" value="Genomic_DNA"/>
</dbReference>
<protein>
    <submittedName>
        <fullName evidence="3">Alkali-sensitive linkage protein 1</fullName>
    </submittedName>
</protein>
<evidence type="ECO:0000313" key="4">
    <source>
        <dbReference type="Proteomes" id="UP000038010"/>
    </source>
</evidence>
<organism evidence="3 4">
    <name type="scientific">Cyphellophora attinorum</name>
    <dbReference type="NCBI Taxonomy" id="1664694"/>
    <lineage>
        <taxon>Eukaryota</taxon>
        <taxon>Fungi</taxon>
        <taxon>Dikarya</taxon>
        <taxon>Ascomycota</taxon>
        <taxon>Pezizomycotina</taxon>
        <taxon>Eurotiomycetes</taxon>
        <taxon>Chaetothyriomycetidae</taxon>
        <taxon>Chaetothyriales</taxon>
        <taxon>Cyphellophoraceae</taxon>
        <taxon>Cyphellophora</taxon>
    </lineage>
</organism>
<dbReference type="STRING" id="1664694.A0A0N1P0U1"/>
<dbReference type="OrthoDB" id="43654at2759"/>
<dbReference type="GO" id="GO:0071966">
    <property type="term" value="P:fungal-type cell wall polysaccharide metabolic process"/>
    <property type="evidence" value="ECO:0007669"/>
    <property type="project" value="TreeGrafter"/>
</dbReference>
<evidence type="ECO:0000256" key="1">
    <source>
        <dbReference type="SAM" id="SignalP"/>
    </source>
</evidence>
<dbReference type="SUPFAM" id="SSF51445">
    <property type="entry name" value="(Trans)glycosidases"/>
    <property type="match status" value="1"/>
</dbReference>